<evidence type="ECO:0000256" key="9">
    <source>
        <dbReference type="ARBA" id="ARBA00023136"/>
    </source>
</evidence>
<dbReference type="InterPro" id="IPR044492">
    <property type="entry name" value="P_typ_ATPase_HD_dom"/>
</dbReference>
<feature type="transmembrane region" description="Helical" evidence="10">
    <location>
        <begin position="85"/>
        <end position="101"/>
    </location>
</feature>
<feature type="transmembrane region" description="Helical" evidence="10">
    <location>
        <begin position="57"/>
        <end position="79"/>
    </location>
</feature>
<dbReference type="PRINTS" id="PR00119">
    <property type="entry name" value="CATATPASE"/>
</dbReference>
<dbReference type="InterPro" id="IPR023298">
    <property type="entry name" value="ATPase_P-typ_TM_dom_sf"/>
</dbReference>
<dbReference type="InterPro" id="IPR023214">
    <property type="entry name" value="HAD_sf"/>
</dbReference>
<accession>A0A251X826</accession>
<feature type="transmembrane region" description="Helical" evidence="10">
    <location>
        <begin position="838"/>
        <end position="859"/>
    </location>
</feature>
<evidence type="ECO:0000313" key="12">
    <source>
        <dbReference type="EMBL" id="OUD14208.1"/>
    </source>
</evidence>
<organism evidence="12 13">
    <name type="scientific">Thioflexithrix psekupsensis</name>
    <dbReference type="NCBI Taxonomy" id="1570016"/>
    <lineage>
        <taxon>Bacteria</taxon>
        <taxon>Pseudomonadati</taxon>
        <taxon>Pseudomonadota</taxon>
        <taxon>Gammaproteobacteria</taxon>
        <taxon>Thiotrichales</taxon>
        <taxon>Thioflexithrix</taxon>
    </lineage>
</organism>
<dbReference type="PANTHER" id="PTHR43294">
    <property type="entry name" value="SODIUM/POTASSIUM-TRANSPORTING ATPASE SUBUNIT ALPHA"/>
    <property type="match status" value="1"/>
</dbReference>
<keyword evidence="6" id="KW-0067">ATP-binding</keyword>
<dbReference type="GO" id="GO:0005886">
    <property type="term" value="C:plasma membrane"/>
    <property type="evidence" value="ECO:0007669"/>
    <property type="project" value="UniProtKB-SubCell"/>
</dbReference>
<evidence type="ECO:0000256" key="7">
    <source>
        <dbReference type="ARBA" id="ARBA00022967"/>
    </source>
</evidence>
<dbReference type="RefSeq" id="WP_086487991.1">
    <property type="nucleotide sequence ID" value="NZ_MSLT01000012.1"/>
</dbReference>
<dbReference type="SMART" id="SM00831">
    <property type="entry name" value="Cation_ATPase_N"/>
    <property type="match status" value="1"/>
</dbReference>
<keyword evidence="13" id="KW-1185">Reference proteome</keyword>
<dbReference type="GO" id="GO:0016887">
    <property type="term" value="F:ATP hydrolysis activity"/>
    <property type="evidence" value="ECO:0007669"/>
    <property type="project" value="InterPro"/>
</dbReference>
<evidence type="ECO:0000256" key="5">
    <source>
        <dbReference type="ARBA" id="ARBA00022741"/>
    </source>
</evidence>
<dbReference type="InterPro" id="IPR050510">
    <property type="entry name" value="Cation_transp_ATPase_P-type"/>
</dbReference>
<dbReference type="InterPro" id="IPR023299">
    <property type="entry name" value="ATPase_P-typ_cyto_dom_N"/>
</dbReference>
<keyword evidence="3" id="KW-1003">Cell membrane</keyword>
<dbReference type="Pfam" id="PF13246">
    <property type="entry name" value="Cation_ATPase"/>
    <property type="match status" value="1"/>
</dbReference>
<dbReference type="InterPro" id="IPR059000">
    <property type="entry name" value="ATPase_P-type_domA"/>
</dbReference>
<dbReference type="InterPro" id="IPR001757">
    <property type="entry name" value="P_typ_ATPase"/>
</dbReference>
<dbReference type="SFLD" id="SFLDS00003">
    <property type="entry name" value="Haloacid_Dehalogenase"/>
    <property type="match status" value="1"/>
</dbReference>
<dbReference type="Gene3D" id="1.20.1110.10">
    <property type="entry name" value="Calcium-transporting ATPase, transmembrane domain"/>
    <property type="match status" value="1"/>
</dbReference>
<feature type="transmembrane region" description="Helical" evidence="10">
    <location>
        <begin position="771"/>
        <end position="793"/>
    </location>
</feature>
<dbReference type="OrthoDB" id="9814270at2"/>
<dbReference type="Proteomes" id="UP000194798">
    <property type="component" value="Unassembled WGS sequence"/>
</dbReference>
<dbReference type="SFLD" id="SFLDG00002">
    <property type="entry name" value="C1.7:_P-type_atpase_like"/>
    <property type="match status" value="1"/>
</dbReference>
<comment type="similarity">
    <text evidence="2">Belongs to the cation transport ATPase (P-type) (TC 3.A.3) family. Type IIA subfamily.</text>
</comment>
<dbReference type="NCBIfam" id="TIGR01494">
    <property type="entry name" value="ATPase_P-type"/>
    <property type="match status" value="2"/>
</dbReference>
<dbReference type="Gene3D" id="2.70.150.10">
    <property type="entry name" value="Calcium-transporting ATPase, cytoplasmic transduction domain A"/>
    <property type="match status" value="1"/>
</dbReference>
<evidence type="ECO:0000256" key="6">
    <source>
        <dbReference type="ARBA" id="ARBA00022840"/>
    </source>
</evidence>
<dbReference type="EMBL" id="MSLT01000012">
    <property type="protein sequence ID" value="OUD14208.1"/>
    <property type="molecule type" value="Genomic_DNA"/>
</dbReference>
<dbReference type="AlphaFoldDB" id="A0A251X826"/>
<dbReference type="Gene3D" id="3.40.50.1000">
    <property type="entry name" value="HAD superfamily/HAD-like"/>
    <property type="match status" value="1"/>
</dbReference>
<feature type="transmembrane region" description="Helical" evidence="10">
    <location>
        <begin position="698"/>
        <end position="719"/>
    </location>
</feature>
<dbReference type="SUPFAM" id="SSF56784">
    <property type="entry name" value="HAD-like"/>
    <property type="match status" value="1"/>
</dbReference>
<evidence type="ECO:0000256" key="8">
    <source>
        <dbReference type="ARBA" id="ARBA00022989"/>
    </source>
</evidence>
<feature type="domain" description="Cation-transporting P-type ATPase N-terminal" evidence="11">
    <location>
        <begin position="7"/>
        <end position="81"/>
    </location>
</feature>
<feature type="transmembrane region" description="Helical" evidence="10">
    <location>
        <begin position="731"/>
        <end position="750"/>
    </location>
</feature>
<dbReference type="CDD" id="cd02080">
    <property type="entry name" value="P-type_ATPase_cation"/>
    <property type="match status" value="1"/>
</dbReference>
<keyword evidence="9 10" id="KW-0472">Membrane</keyword>
<gene>
    <name evidence="12" type="ORF">TPSD3_07715</name>
</gene>
<keyword evidence="7" id="KW-1278">Translocase</keyword>
<feature type="transmembrane region" description="Helical" evidence="10">
    <location>
        <begin position="280"/>
        <end position="307"/>
    </location>
</feature>
<evidence type="ECO:0000256" key="10">
    <source>
        <dbReference type="SAM" id="Phobius"/>
    </source>
</evidence>
<feature type="transmembrane region" description="Helical" evidence="10">
    <location>
        <begin position="805"/>
        <end position="826"/>
    </location>
</feature>
<dbReference type="PROSITE" id="PS00154">
    <property type="entry name" value="ATPASE_E1_E2"/>
    <property type="match status" value="1"/>
</dbReference>
<dbReference type="SUPFAM" id="SSF81665">
    <property type="entry name" value="Calcium ATPase, transmembrane domain M"/>
    <property type="match status" value="1"/>
</dbReference>
<protein>
    <submittedName>
        <fullName evidence="12">Carbonate dehydratase</fullName>
    </submittedName>
</protein>
<dbReference type="Pfam" id="PF00690">
    <property type="entry name" value="Cation_ATPase_N"/>
    <property type="match status" value="1"/>
</dbReference>
<dbReference type="InterPro" id="IPR036412">
    <property type="entry name" value="HAD-like_sf"/>
</dbReference>
<dbReference type="Gene3D" id="3.40.1110.10">
    <property type="entry name" value="Calcium-transporting ATPase, cytoplasmic domain N"/>
    <property type="match status" value="1"/>
</dbReference>
<name>A0A251X826_9GAMM</name>
<evidence type="ECO:0000256" key="1">
    <source>
        <dbReference type="ARBA" id="ARBA00004651"/>
    </source>
</evidence>
<keyword evidence="5" id="KW-0547">Nucleotide-binding</keyword>
<dbReference type="GO" id="GO:0005524">
    <property type="term" value="F:ATP binding"/>
    <property type="evidence" value="ECO:0007669"/>
    <property type="project" value="UniProtKB-KW"/>
</dbReference>
<reference evidence="12 13" key="1">
    <citation type="submission" date="2016-12" db="EMBL/GenBank/DDBJ databases">
        <title>Thioflexothrix psekupsii D3 genome sequencing and assembly.</title>
        <authorList>
            <person name="Fomenkov A."/>
            <person name="Vincze T."/>
            <person name="Grabovich M."/>
            <person name="Anton B.P."/>
            <person name="Dubinina G."/>
            <person name="Orlova M."/>
            <person name="Belousova E."/>
            <person name="Roberts R.J."/>
        </authorList>
    </citation>
    <scope>NUCLEOTIDE SEQUENCE [LARGE SCALE GENOMIC DNA]</scope>
    <source>
        <strain evidence="12">D3</strain>
    </source>
</reference>
<dbReference type="Pfam" id="PF00689">
    <property type="entry name" value="Cation_ATPase_C"/>
    <property type="match status" value="1"/>
</dbReference>
<dbReference type="PRINTS" id="PR00120">
    <property type="entry name" value="HATPASE"/>
</dbReference>
<dbReference type="SUPFAM" id="SSF81660">
    <property type="entry name" value="Metal cation-transporting ATPase, ATP-binding domain N"/>
    <property type="match status" value="1"/>
</dbReference>
<keyword evidence="4 10" id="KW-0812">Transmembrane</keyword>
<dbReference type="SUPFAM" id="SSF81653">
    <property type="entry name" value="Calcium ATPase, transduction domain A"/>
    <property type="match status" value="1"/>
</dbReference>
<evidence type="ECO:0000256" key="4">
    <source>
        <dbReference type="ARBA" id="ARBA00022692"/>
    </source>
</evidence>
<dbReference type="GO" id="GO:0015662">
    <property type="term" value="F:P-type ion transporter activity"/>
    <property type="evidence" value="ECO:0007669"/>
    <property type="project" value="UniProtKB-ARBA"/>
</dbReference>
<feature type="transmembrane region" description="Helical" evidence="10">
    <location>
        <begin position="871"/>
        <end position="892"/>
    </location>
</feature>
<comment type="subcellular location">
    <subcellularLocation>
        <location evidence="1">Cell membrane</location>
        <topology evidence="1">Multi-pass membrane protein</topology>
    </subcellularLocation>
</comment>
<proteinExistence type="inferred from homology"/>
<evidence type="ECO:0000259" key="11">
    <source>
        <dbReference type="SMART" id="SM00831"/>
    </source>
</evidence>
<dbReference type="Pfam" id="PF00122">
    <property type="entry name" value="E1-E2_ATPase"/>
    <property type="match status" value="1"/>
</dbReference>
<keyword evidence="8 10" id="KW-1133">Transmembrane helix</keyword>
<dbReference type="InterPro" id="IPR004014">
    <property type="entry name" value="ATPase_P-typ_cation-transptr_N"/>
</dbReference>
<sequence>MNIEFKKWHSIDTDSTISALNTNLKKGLSESEYQARIAHYGLNQLTPKKERSAFIEFLLQFHNPLVYILLVASIVTFLLKEYADSAVIFGVIFVNAIIGFVQESKAKKAIHSLKKMLNTKATVLRNGQKMSVLSSSVTLGDVILLNSGDKIPADMRLISVNNLKIDESMLTGESVAVEKRIEALSEDTVLADRINMAYAGTLVTYGQAVGVVTAIGDKTETGQIAHLINEATTIDTPLTKKITEFSKTLLWIIIGLALLTFFVGYFVHGQNALDLFMASVALAVAAIPEGLPAVVTITLAIGVRIMAHKNAIIRKLPAVETLGSTTVICSDKTGTLTKNEMTVTQIAIDDTVFNVTGNGYHPIGSFYINGDPISNQSYSTLAEILRCGMLCNDSLLIEPKKGHYQVQGDPTEGALLVSGKKYGFDDETLTKEHPRLDAIPFESDRMYMVTLHPISAEENMICIKGSLERLLQMSKQALNVEGNVIALSKEKIEKVAIELAENGLRVLAFSVCYVPKTVNSLKTFFQEMDQLNIHFLGVQAMIDPPRPEAIAAVALCQQAGIHVKMITGDHKVTALAVAKELGINTSANGLTGAEMSLMDDVTLSQATKNIHVFARVAPEQKLKLVSALQANRHIVAMTGDGVNDAPALKQADIGIAMGINGTEVSKEAADMVLADDNFASIAAAVEQGRGIFDNLIKFIAWILPTNVGQGLVIMLAVFLGTTLPVLPVHALWLNMTTALFLGLMLAFEPQESGVMLRQPRHVDEPILNTDIMIRIFLISFLLLFGAFGIFTWSQMQGASEAESRTLAVTLFVIVQSFYLLNCRSLTQSVFYVNLFSNYWIWIGIGLMFLAQLAFIYLPFMNTIFHSAPIALNQWFIMMIYGAVTLIIVDFHGRFMKRYSNGK</sequence>
<dbReference type="InterPro" id="IPR008250">
    <property type="entry name" value="ATPase_P-typ_transduc_dom_A_sf"/>
</dbReference>
<evidence type="ECO:0000256" key="2">
    <source>
        <dbReference type="ARBA" id="ARBA00005675"/>
    </source>
</evidence>
<dbReference type="PANTHER" id="PTHR43294:SF21">
    <property type="entry name" value="CATION TRANSPORTING ATPASE"/>
    <property type="match status" value="1"/>
</dbReference>
<evidence type="ECO:0000256" key="3">
    <source>
        <dbReference type="ARBA" id="ARBA00022475"/>
    </source>
</evidence>
<dbReference type="SFLD" id="SFLDF00027">
    <property type="entry name" value="p-type_atpase"/>
    <property type="match status" value="1"/>
</dbReference>
<evidence type="ECO:0000313" key="13">
    <source>
        <dbReference type="Proteomes" id="UP000194798"/>
    </source>
</evidence>
<dbReference type="InterPro" id="IPR018303">
    <property type="entry name" value="ATPase_P-typ_P_site"/>
</dbReference>
<comment type="caution">
    <text evidence="12">The sequence shown here is derived from an EMBL/GenBank/DDBJ whole genome shotgun (WGS) entry which is preliminary data.</text>
</comment>
<dbReference type="Pfam" id="PF08282">
    <property type="entry name" value="Hydrolase_3"/>
    <property type="match status" value="1"/>
</dbReference>
<dbReference type="InterPro" id="IPR006068">
    <property type="entry name" value="ATPase_P-typ_cation-transptr_C"/>
</dbReference>
<feature type="transmembrane region" description="Helical" evidence="10">
    <location>
        <begin position="249"/>
        <end position="268"/>
    </location>
</feature>